<sequence>MSKAAKHITPKKYDKKRLEKCWALSDSNSGIGEPCIAFQTHAHRVIQASSPKPRRWKEWLKQKEGTRIVSDLPEVLEIAAVLKELKHDTSRTLSLVGQWGPSIRTIAKIISEPTFIEQLEIDAERVAMAIYASPPTFFSTLNTGEIPTSEGSPVLFLRPRRGNAPGANNVVSSSQSQFFILTKFLTDLFDNHRSKLENKTSLELFCAFASHSFTRTAAGWLHEQNMHSRMCASGLALDIFADSKSMQMQPSSLLLSGTTASFNHRGVTRSFYWIPSAINFPGIDAVLRDRKNLFALQASIANDHKTPLEGIQKVWKEASSTIQKNCTWHFVIIAENISTAKSLRAKFLKELDGLMLGNARVPVQVWYCVL</sequence>
<accession>A0A6A4IQK7</accession>
<name>A0A6A4IQK7_9AGAR</name>
<organism evidence="1 2">
    <name type="scientific">Gymnopus androsaceus JB14</name>
    <dbReference type="NCBI Taxonomy" id="1447944"/>
    <lineage>
        <taxon>Eukaryota</taxon>
        <taxon>Fungi</taxon>
        <taxon>Dikarya</taxon>
        <taxon>Basidiomycota</taxon>
        <taxon>Agaricomycotina</taxon>
        <taxon>Agaricomycetes</taxon>
        <taxon>Agaricomycetidae</taxon>
        <taxon>Agaricales</taxon>
        <taxon>Marasmiineae</taxon>
        <taxon>Omphalotaceae</taxon>
        <taxon>Gymnopus</taxon>
    </lineage>
</organism>
<keyword evidence="2" id="KW-1185">Reference proteome</keyword>
<dbReference type="Proteomes" id="UP000799118">
    <property type="component" value="Unassembled WGS sequence"/>
</dbReference>
<protein>
    <submittedName>
        <fullName evidence="1">Uncharacterized protein</fullName>
    </submittedName>
</protein>
<dbReference type="AlphaFoldDB" id="A0A6A4IQK7"/>
<proteinExistence type="predicted"/>
<dbReference type="OrthoDB" id="19861at2759"/>
<evidence type="ECO:0000313" key="2">
    <source>
        <dbReference type="Proteomes" id="UP000799118"/>
    </source>
</evidence>
<reference evidence="1" key="1">
    <citation type="journal article" date="2019" name="Environ. Microbiol.">
        <title>Fungal ecological strategies reflected in gene transcription - a case study of two litter decomposers.</title>
        <authorList>
            <person name="Barbi F."/>
            <person name="Kohler A."/>
            <person name="Barry K."/>
            <person name="Baskaran P."/>
            <person name="Daum C."/>
            <person name="Fauchery L."/>
            <person name="Ihrmark K."/>
            <person name="Kuo A."/>
            <person name="LaButti K."/>
            <person name="Lipzen A."/>
            <person name="Morin E."/>
            <person name="Grigoriev I.V."/>
            <person name="Henrissat B."/>
            <person name="Lindahl B."/>
            <person name="Martin F."/>
        </authorList>
    </citation>
    <scope>NUCLEOTIDE SEQUENCE</scope>
    <source>
        <strain evidence="1">JB14</strain>
    </source>
</reference>
<evidence type="ECO:0000313" key="1">
    <source>
        <dbReference type="EMBL" id="KAE9410777.1"/>
    </source>
</evidence>
<dbReference type="EMBL" id="ML769384">
    <property type="protein sequence ID" value="KAE9410777.1"/>
    <property type="molecule type" value="Genomic_DNA"/>
</dbReference>
<gene>
    <name evidence="1" type="ORF">BT96DRAFT_237712</name>
</gene>